<evidence type="ECO:0000256" key="10">
    <source>
        <dbReference type="SAM" id="Phobius"/>
    </source>
</evidence>
<dbReference type="PROSITE" id="PS50111">
    <property type="entry name" value="CHEMOTAXIS_TRANSDUC_2"/>
    <property type="match status" value="1"/>
</dbReference>
<keyword evidence="5 10" id="KW-0472">Membrane</keyword>
<dbReference type="Proteomes" id="UP000256478">
    <property type="component" value="Unassembled WGS sequence"/>
</dbReference>
<comment type="similarity">
    <text evidence="7">Belongs to the methyl-accepting chemotaxis (MCP) protein family.</text>
</comment>
<dbReference type="PROSITE" id="PS50885">
    <property type="entry name" value="HAMP"/>
    <property type="match status" value="1"/>
</dbReference>
<evidence type="ECO:0000256" key="5">
    <source>
        <dbReference type="ARBA" id="ARBA00023136"/>
    </source>
</evidence>
<feature type="coiled-coil region" evidence="9">
    <location>
        <begin position="281"/>
        <end position="312"/>
    </location>
</feature>
<evidence type="ECO:0000256" key="4">
    <source>
        <dbReference type="ARBA" id="ARBA00022989"/>
    </source>
</evidence>
<keyword evidence="3 10" id="KW-0812">Transmembrane</keyword>
<dbReference type="AlphaFoldDB" id="A0A3E0TTX9"/>
<evidence type="ECO:0000256" key="2">
    <source>
        <dbReference type="ARBA" id="ARBA00022519"/>
    </source>
</evidence>
<dbReference type="SMART" id="SM00283">
    <property type="entry name" value="MA"/>
    <property type="match status" value="1"/>
</dbReference>
<dbReference type="GO" id="GO:0006935">
    <property type="term" value="P:chemotaxis"/>
    <property type="evidence" value="ECO:0007669"/>
    <property type="project" value="UniProtKB-ARBA"/>
</dbReference>
<dbReference type="Pfam" id="PF00672">
    <property type="entry name" value="HAMP"/>
    <property type="match status" value="1"/>
</dbReference>
<dbReference type="PANTHER" id="PTHR32089:SF119">
    <property type="entry name" value="METHYL-ACCEPTING CHEMOTAXIS PROTEIN CTPL"/>
    <property type="match status" value="1"/>
</dbReference>
<evidence type="ECO:0000256" key="7">
    <source>
        <dbReference type="ARBA" id="ARBA00029447"/>
    </source>
</evidence>
<evidence type="ECO:0000259" key="11">
    <source>
        <dbReference type="PROSITE" id="PS50111"/>
    </source>
</evidence>
<dbReference type="RefSeq" id="WP_116008993.1">
    <property type="nucleotide sequence ID" value="NZ_QUOU01000001.1"/>
</dbReference>
<dbReference type="InterPro" id="IPR003660">
    <property type="entry name" value="HAMP_dom"/>
</dbReference>
<keyword evidence="4 10" id="KW-1133">Transmembrane helix</keyword>
<dbReference type="SMART" id="SM00304">
    <property type="entry name" value="HAMP"/>
    <property type="match status" value="1"/>
</dbReference>
<dbReference type="EMBL" id="QUOU01000001">
    <property type="protein sequence ID" value="REL27929.1"/>
    <property type="molecule type" value="Genomic_DNA"/>
</dbReference>
<evidence type="ECO:0000256" key="3">
    <source>
        <dbReference type="ARBA" id="ARBA00022692"/>
    </source>
</evidence>
<evidence type="ECO:0000259" key="12">
    <source>
        <dbReference type="PROSITE" id="PS50192"/>
    </source>
</evidence>
<protein>
    <submittedName>
        <fullName evidence="14">Methyl-accepting chemotaxis protein</fullName>
    </submittedName>
</protein>
<dbReference type="Gene3D" id="1.10.287.950">
    <property type="entry name" value="Methyl-accepting chemotaxis protein"/>
    <property type="match status" value="1"/>
</dbReference>
<dbReference type="InterPro" id="IPR004089">
    <property type="entry name" value="MCPsignal_dom"/>
</dbReference>
<keyword evidence="6 8" id="KW-0807">Transducer</keyword>
<comment type="subcellular location">
    <subcellularLocation>
        <location evidence="1">Cell inner membrane</location>
        <topology evidence="1">Multi-pass membrane protein</topology>
    </subcellularLocation>
</comment>
<comment type="caution">
    <text evidence="14">The sequence shown here is derived from an EMBL/GenBank/DDBJ whole genome shotgun (WGS) entry which is preliminary data.</text>
</comment>
<evidence type="ECO:0000313" key="15">
    <source>
        <dbReference type="Proteomes" id="UP000256478"/>
    </source>
</evidence>
<feature type="transmembrane region" description="Helical" evidence="10">
    <location>
        <begin position="322"/>
        <end position="343"/>
    </location>
</feature>
<dbReference type="OrthoDB" id="6846832at2"/>
<sequence>MNVKVAHKIILGFVVILLLLIFASVSSIGILADIEQATKEVDSIAIPVQKQSTGLQIGLLKQAKQASQITSVGSEQQLSILRADFANQGVRLSEAQQNLGQLSLPSMLAEQLRVVEQEQSLFAQTVANMFSFQSKALALAQSLKSVEQQVAANLNEAGALLVDLTYLEDDKEQAIVDRIIGSAGQIEGYVINLADAANSVLGITDVEELNQSQELIEQSLLHIEDLLGYLVRQGEVYDTQGLIEQFVSEFEQANDKLTNEHSLFIIKREQLENHANLAQAATRSEQQIEQALATIDNLLEQVDANLANLQQNVFAGVDNGQALTLIILAVIMLVSITVAILTIRAMIKPLFRINEVLHRIAQGDLTKQLEVVSEDEYGQLSKNVNAVVSHLKTLIDDIGQNANALAQAANRSQTELQLVARSLDSQQSTVDEVNHNTLSLSEHADQVLAKSTDAENQMTEALNRSNELEQRANSTASKINDLTMLLQNTAGKVSLLNQEATNISSILETIQSIADQTNLLALNAAIEAARAGEAGRGFSVVADEVRMLASRTQESTSEINAMIGALQSQTSDVVSEIEQGKNNATRCQTDTELLLETLTTISQAISQMHSMSIDISRAAQQQNNLSSDINDSISQVALVSQQSSEKSTTTLGYSEEVAKLAQSLESAVDAFNVSAGN</sequence>
<accession>A0A3E0TTX9</accession>
<feature type="domain" description="T-SNARE coiled-coil homology" evidence="12">
    <location>
        <begin position="596"/>
        <end position="650"/>
    </location>
</feature>
<dbReference type="FunFam" id="1.10.287.950:FF:000001">
    <property type="entry name" value="Methyl-accepting chemotaxis sensory transducer"/>
    <property type="match status" value="1"/>
</dbReference>
<dbReference type="PANTHER" id="PTHR32089">
    <property type="entry name" value="METHYL-ACCEPTING CHEMOTAXIS PROTEIN MCPB"/>
    <property type="match status" value="1"/>
</dbReference>
<feature type="domain" description="Methyl-accepting transducer" evidence="11">
    <location>
        <begin position="401"/>
        <end position="637"/>
    </location>
</feature>
<dbReference type="InterPro" id="IPR000727">
    <property type="entry name" value="T_SNARE_dom"/>
</dbReference>
<dbReference type="CDD" id="cd06225">
    <property type="entry name" value="HAMP"/>
    <property type="match status" value="1"/>
</dbReference>
<reference evidence="14 15" key="1">
    <citation type="submission" date="2018-08" db="EMBL/GenBank/DDBJ databases">
        <title>Thalassotalea euphylliae genome.</title>
        <authorList>
            <person name="Summers S."/>
            <person name="Rice S.A."/>
            <person name="Freckelton M.L."/>
            <person name="Nedved B.T."/>
            <person name="Hadfield M.G."/>
        </authorList>
    </citation>
    <scope>NUCLEOTIDE SEQUENCE [LARGE SCALE GENOMIC DNA]</scope>
    <source>
        <strain evidence="14 15">H1</strain>
    </source>
</reference>
<gene>
    <name evidence="14" type="ORF">DXX93_16080</name>
</gene>
<keyword evidence="9" id="KW-0175">Coiled coil</keyword>
<evidence type="ECO:0000256" key="1">
    <source>
        <dbReference type="ARBA" id="ARBA00004429"/>
    </source>
</evidence>
<dbReference type="PROSITE" id="PS50192">
    <property type="entry name" value="T_SNARE"/>
    <property type="match status" value="1"/>
</dbReference>
<dbReference type="GO" id="GO:0007165">
    <property type="term" value="P:signal transduction"/>
    <property type="evidence" value="ECO:0007669"/>
    <property type="project" value="UniProtKB-KW"/>
</dbReference>
<evidence type="ECO:0000256" key="6">
    <source>
        <dbReference type="ARBA" id="ARBA00023224"/>
    </source>
</evidence>
<evidence type="ECO:0000313" key="14">
    <source>
        <dbReference type="EMBL" id="REL27929.1"/>
    </source>
</evidence>
<dbReference type="GO" id="GO:0005886">
    <property type="term" value="C:plasma membrane"/>
    <property type="evidence" value="ECO:0007669"/>
    <property type="project" value="UniProtKB-SubCell"/>
</dbReference>
<evidence type="ECO:0000256" key="8">
    <source>
        <dbReference type="PROSITE-ProRule" id="PRU00284"/>
    </source>
</evidence>
<keyword evidence="2" id="KW-0997">Cell inner membrane</keyword>
<feature type="domain" description="HAMP" evidence="13">
    <location>
        <begin position="344"/>
        <end position="396"/>
    </location>
</feature>
<keyword evidence="2" id="KW-1003">Cell membrane</keyword>
<dbReference type="SUPFAM" id="SSF58104">
    <property type="entry name" value="Methyl-accepting chemotaxis protein (MCP) signaling domain"/>
    <property type="match status" value="1"/>
</dbReference>
<dbReference type="Pfam" id="PF00015">
    <property type="entry name" value="MCPsignal"/>
    <property type="match status" value="1"/>
</dbReference>
<name>A0A3E0TTX9_9GAMM</name>
<evidence type="ECO:0000256" key="9">
    <source>
        <dbReference type="SAM" id="Coils"/>
    </source>
</evidence>
<evidence type="ECO:0000259" key="13">
    <source>
        <dbReference type="PROSITE" id="PS50885"/>
    </source>
</evidence>
<organism evidence="14 15">
    <name type="scientific">Thalassotalea euphylliae</name>
    <dbReference type="NCBI Taxonomy" id="1655234"/>
    <lineage>
        <taxon>Bacteria</taxon>
        <taxon>Pseudomonadati</taxon>
        <taxon>Pseudomonadota</taxon>
        <taxon>Gammaproteobacteria</taxon>
        <taxon>Alteromonadales</taxon>
        <taxon>Colwelliaceae</taxon>
        <taxon>Thalassotalea</taxon>
    </lineage>
</organism>
<proteinExistence type="inferred from homology"/>